<keyword evidence="2" id="KW-0805">Transcription regulation</keyword>
<accession>A0A0A2VZ40</accession>
<dbReference type="FunFam" id="1.10.10.10:FF:000208">
    <property type="entry name" value="LysR family transcriptional regulator"/>
    <property type="match status" value="1"/>
</dbReference>
<evidence type="ECO:0000256" key="1">
    <source>
        <dbReference type="ARBA" id="ARBA00009437"/>
    </source>
</evidence>
<dbReference type="Gene3D" id="1.10.10.10">
    <property type="entry name" value="Winged helix-like DNA-binding domain superfamily/Winged helix DNA-binding domain"/>
    <property type="match status" value="1"/>
</dbReference>
<dbReference type="Pfam" id="PF03466">
    <property type="entry name" value="LysR_substrate"/>
    <property type="match status" value="1"/>
</dbReference>
<dbReference type="GO" id="GO:0003677">
    <property type="term" value="F:DNA binding"/>
    <property type="evidence" value="ECO:0007669"/>
    <property type="project" value="UniProtKB-KW"/>
</dbReference>
<dbReference type="SUPFAM" id="SSF53850">
    <property type="entry name" value="Periplasmic binding protein-like II"/>
    <property type="match status" value="1"/>
</dbReference>
<dbReference type="PRINTS" id="PR00039">
    <property type="entry name" value="HTHLYSR"/>
</dbReference>
<evidence type="ECO:0000256" key="3">
    <source>
        <dbReference type="ARBA" id="ARBA00023125"/>
    </source>
</evidence>
<evidence type="ECO:0000313" key="6">
    <source>
        <dbReference type="EMBL" id="KGQ13146.1"/>
    </source>
</evidence>
<dbReference type="Proteomes" id="UP000030106">
    <property type="component" value="Unassembled WGS sequence"/>
</dbReference>
<dbReference type="HOGENOM" id="CLU_653776_0_0_1"/>
<dbReference type="Pfam" id="PF00126">
    <property type="entry name" value="HTH_1"/>
    <property type="match status" value="1"/>
</dbReference>
<dbReference type="GO" id="GO:0003700">
    <property type="term" value="F:DNA-binding transcription factor activity"/>
    <property type="evidence" value="ECO:0007669"/>
    <property type="project" value="InterPro"/>
</dbReference>
<dbReference type="InterPro" id="IPR005119">
    <property type="entry name" value="LysR_subst-bd"/>
</dbReference>
<evidence type="ECO:0000259" key="5">
    <source>
        <dbReference type="PROSITE" id="PS50931"/>
    </source>
</evidence>
<dbReference type="PANTHER" id="PTHR30419">
    <property type="entry name" value="HTH-TYPE TRANSCRIPTIONAL REGULATOR YBHD"/>
    <property type="match status" value="1"/>
</dbReference>
<evidence type="ECO:0000313" key="7">
    <source>
        <dbReference type="Proteomes" id="UP000030106"/>
    </source>
</evidence>
<sequence length="420" mass="46046">MEKNGLFSQRIRLRHLHTFVAVAQQGTLGRAAETLNLSQPALSKTLNELEQLTGTRLFERGRLGAQLTLTGEQFLTHAVKVLDALNHAGQSFVRREDRPSDVVRIGALPTAALGILPAVIGEFHKQQSDVTLQVGTMNNTMLLAGLKSGELDLGIGRMSDPELMTGLNYELLFLESLKLVVRPNHPLLHENITLSRVMEWPAVVSPQGTVPRDNAESLLASQGCKLPSTCIETLSASLSRQLTVEYNYVCNIAGPAAAVVRHRHAKSLYFVKLGQPASQEAAYNIGMGLIFSPFAVHDQQIAQTILFGLHDVGKQHLPAALNGLAEQIKACLLAIFPQPELVQHPALQPLPLVLQRRVQGNDIQKVGGEKVVKLGGVWPYGNVLFLRFDPLAVRTVFQRFDILHGVKKQRFVVKVHGQSS</sequence>
<gene>
    <name evidence="6" type="ORF">BBAD15_g1070</name>
</gene>
<evidence type="ECO:0000256" key="2">
    <source>
        <dbReference type="ARBA" id="ARBA00023015"/>
    </source>
</evidence>
<organism evidence="6 7">
    <name type="scientific">Beauveria bassiana D1-5</name>
    <dbReference type="NCBI Taxonomy" id="1245745"/>
    <lineage>
        <taxon>Eukaryota</taxon>
        <taxon>Fungi</taxon>
        <taxon>Dikarya</taxon>
        <taxon>Ascomycota</taxon>
        <taxon>Pezizomycotina</taxon>
        <taxon>Sordariomycetes</taxon>
        <taxon>Hypocreomycetidae</taxon>
        <taxon>Hypocreales</taxon>
        <taxon>Cordycipitaceae</taxon>
        <taxon>Beauveria</taxon>
    </lineage>
</organism>
<comment type="caution">
    <text evidence="6">The sequence shown here is derived from an EMBL/GenBank/DDBJ whole genome shotgun (WGS) entry which is preliminary data.</text>
</comment>
<keyword evidence="4" id="KW-0804">Transcription</keyword>
<dbReference type="SUPFAM" id="SSF46785">
    <property type="entry name" value="Winged helix' DNA-binding domain"/>
    <property type="match status" value="1"/>
</dbReference>
<proteinExistence type="inferred from homology"/>
<dbReference type="InterPro" id="IPR036390">
    <property type="entry name" value="WH_DNA-bd_sf"/>
</dbReference>
<dbReference type="Gene3D" id="3.40.190.290">
    <property type="match status" value="1"/>
</dbReference>
<reference evidence="6 7" key="1">
    <citation type="submission" date="2012-10" db="EMBL/GenBank/DDBJ databases">
        <title>Genome sequencing and analysis of entomopathogenic fungi Beauveria bassiana D1-5.</title>
        <authorList>
            <person name="Li Q."/>
            <person name="Wang L."/>
            <person name="Zhang Z."/>
            <person name="Wang Q."/>
            <person name="Ren J."/>
            <person name="Wang M."/>
            <person name="Xu W."/>
            <person name="Wang J."/>
            <person name="Lu Y."/>
            <person name="Du Q."/>
            <person name="Sun Z."/>
        </authorList>
    </citation>
    <scope>NUCLEOTIDE SEQUENCE [LARGE SCALE GENOMIC DNA]</scope>
    <source>
        <strain evidence="6 7">D1-5</strain>
    </source>
</reference>
<name>A0A0A2VZ40_BEABA</name>
<dbReference type="PANTHER" id="PTHR30419:SF8">
    <property type="entry name" value="NITROGEN ASSIMILATION TRANSCRIPTIONAL ACTIVATOR-RELATED"/>
    <property type="match status" value="1"/>
</dbReference>
<protein>
    <submittedName>
        <fullName evidence="6">Putative HTH-type transcriptional regulator ydcI</fullName>
    </submittedName>
</protein>
<dbReference type="InterPro" id="IPR000847">
    <property type="entry name" value="LysR_HTH_N"/>
</dbReference>
<keyword evidence="3" id="KW-0238">DNA-binding</keyword>
<feature type="domain" description="HTH lysR-type" evidence="5">
    <location>
        <begin position="11"/>
        <end position="68"/>
    </location>
</feature>
<dbReference type="GO" id="GO:0005829">
    <property type="term" value="C:cytosol"/>
    <property type="evidence" value="ECO:0007669"/>
    <property type="project" value="TreeGrafter"/>
</dbReference>
<dbReference type="InterPro" id="IPR050950">
    <property type="entry name" value="HTH-type_LysR_regulators"/>
</dbReference>
<dbReference type="AlphaFoldDB" id="A0A0A2VZ40"/>
<dbReference type="InterPro" id="IPR036388">
    <property type="entry name" value="WH-like_DNA-bd_sf"/>
</dbReference>
<comment type="similarity">
    <text evidence="1">Belongs to the LysR transcriptional regulatory family.</text>
</comment>
<dbReference type="EMBL" id="ANFO01000054">
    <property type="protein sequence ID" value="KGQ13146.1"/>
    <property type="molecule type" value="Genomic_DNA"/>
</dbReference>
<dbReference type="PROSITE" id="PS50931">
    <property type="entry name" value="HTH_LYSR"/>
    <property type="match status" value="1"/>
</dbReference>
<evidence type="ECO:0000256" key="4">
    <source>
        <dbReference type="ARBA" id="ARBA00023163"/>
    </source>
</evidence>